<name>A0ABV1E053_9FIRM</name>
<sequence>MDQQEQVFEQDFKKEARPGGPFLMQLLFREPAQLPDKERMCSVMTRRLGPVECFWHDEKGAGFAAQNYHSQFKDGAVPPQLMITSCSSFCGADFDAFQKSQMWDCMEDRDRIFAECQYQVIATDLLAAGLSAKERAQMDMDFMEALVELYPACEAVYFQASGKLFPIARIRGHQIPSEARFVYFAVNARFFHIQGTGDMLVDTVGMGTLFLPDVQYHFHGMDPNWVVNHAYHMASYLLDNDNPIQDGDTIDGMKDGKMNRAIQWECRYEEALVQPVREVIDVCMGPYASGNRGQGEEV</sequence>
<proteinExistence type="predicted"/>
<comment type="caution">
    <text evidence="2">The sequence shown here is derived from an EMBL/GenBank/DDBJ whole genome shotgun (WGS) entry which is preliminary data.</text>
</comment>
<dbReference type="InterPro" id="IPR025357">
    <property type="entry name" value="DUF4261"/>
</dbReference>
<dbReference type="EMBL" id="JBBMFD010000001">
    <property type="protein sequence ID" value="MEQ2439393.1"/>
    <property type="molecule type" value="Genomic_DNA"/>
</dbReference>
<evidence type="ECO:0000259" key="1">
    <source>
        <dbReference type="Pfam" id="PF14080"/>
    </source>
</evidence>
<dbReference type="Pfam" id="PF14080">
    <property type="entry name" value="DUF4261"/>
    <property type="match status" value="1"/>
</dbReference>
<accession>A0ABV1E053</accession>
<reference evidence="2 3" key="1">
    <citation type="submission" date="2024-03" db="EMBL/GenBank/DDBJ databases">
        <title>Human intestinal bacterial collection.</title>
        <authorList>
            <person name="Pauvert C."/>
            <person name="Hitch T.C.A."/>
            <person name="Clavel T."/>
        </authorList>
    </citation>
    <scope>NUCLEOTIDE SEQUENCE [LARGE SCALE GENOMIC DNA]</scope>
    <source>
        <strain evidence="2 3">CLA-JM-H44</strain>
    </source>
</reference>
<evidence type="ECO:0000313" key="2">
    <source>
        <dbReference type="EMBL" id="MEQ2439393.1"/>
    </source>
</evidence>
<gene>
    <name evidence="2" type="ORF">WMO26_00975</name>
</gene>
<protein>
    <submittedName>
        <fullName evidence="2">DUF4261 domain-containing protein</fullName>
    </submittedName>
</protein>
<dbReference type="RefSeq" id="WP_349217669.1">
    <property type="nucleotide sequence ID" value="NZ_JBBMFD010000001.1"/>
</dbReference>
<organism evidence="2 3">
    <name type="scientific">Solibaculum intestinale</name>
    <dbReference type="NCBI Taxonomy" id="3133165"/>
    <lineage>
        <taxon>Bacteria</taxon>
        <taxon>Bacillati</taxon>
        <taxon>Bacillota</taxon>
        <taxon>Clostridia</taxon>
        <taxon>Eubacteriales</taxon>
        <taxon>Oscillospiraceae</taxon>
        <taxon>Solibaculum</taxon>
    </lineage>
</organism>
<evidence type="ECO:0000313" key="3">
    <source>
        <dbReference type="Proteomes" id="UP001489509"/>
    </source>
</evidence>
<feature type="domain" description="DUF4261" evidence="1">
    <location>
        <begin position="202"/>
        <end position="282"/>
    </location>
</feature>
<dbReference type="Proteomes" id="UP001489509">
    <property type="component" value="Unassembled WGS sequence"/>
</dbReference>
<keyword evidence="3" id="KW-1185">Reference proteome</keyword>